<dbReference type="Pfam" id="PF01471">
    <property type="entry name" value="PG_binding_1"/>
    <property type="match status" value="2"/>
</dbReference>
<sequence length="411" mass="46128">MPIIVTPYIPTYITVHLGTPDSDAENLTISFREYIKNVASSEVYPTWHNSALRANILAQVSFALNRVYTEFYPSQGYSFNITASTAYDQKFIKGRNIFDSVSTLVDELFTVYIRRQGFVEPLAASFCNGTTTVCDGLSQWGSENMAQQGYDSVQILRHYYGDNIELVTNAPMQDIQYSYPGAPLRLGDISPEVQVAQIMINRISVAYPAIPKIWQVDGIFSSSTEDAVRELQHIFNLTVDGIIGKSTWYMMVHLYTGILRLSELVSEGQTFFQLDFEYHQAIVYGQRGESVTLLQYLLSILAQFYLTIPFLTIDGVFGDETQAAVQALQLDAGLPQTGTVDEETWDVIIDRFIGIDRTVLSNPKFFPYQSPSSGEVEPELLHSYFSARPGQFPGFPLELGASDNDQERSES</sequence>
<reference evidence="2 3" key="1">
    <citation type="submission" date="2018-07" db="EMBL/GenBank/DDBJ databases">
        <title>GABA Modulating Bacteria of the Human Gut Microbiota.</title>
        <authorList>
            <person name="Strandwitz P."/>
            <person name="Kim K.H."/>
            <person name="Terekhova D."/>
            <person name="Liu J.K."/>
            <person name="Sharma A."/>
            <person name="Levering J."/>
            <person name="Mcdonald D."/>
            <person name="Dietrich D."/>
            <person name="Ramadhar T.R."/>
            <person name="Lekbua A."/>
            <person name="Mroue N."/>
            <person name="Liston C."/>
            <person name="Stewart E.J."/>
            <person name="Dubin M.J."/>
            <person name="Zengler K."/>
            <person name="Knight R."/>
            <person name="Gilbert J.A."/>
            <person name="Clardy J."/>
            <person name="Lewis K."/>
        </authorList>
    </citation>
    <scope>NUCLEOTIDE SEQUENCE [LARGE SCALE GENOMIC DNA]</scope>
    <source>
        <strain evidence="2 3">KLE1738</strain>
    </source>
</reference>
<dbReference type="InterPro" id="IPR002477">
    <property type="entry name" value="Peptidoglycan-bd-like"/>
</dbReference>
<dbReference type="InterPro" id="IPR036365">
    <property type="entry name" value="PGBD-like_sf"/>
</dbReference>
<dbReference type="AlphaFoldDB" id="A0A3E2B435"/>
<evidence type="ECO:0000313" key="3">
    <source>
        <dbReference type="Proteomes" id="UP000260649"/>
    </source>
</evidence>
<dbReference type="GeneID" id="97995291"/>
<dbReference type="RefSeq" id="WP_021919720.1">
    <property type="nucleotide sequence ID" value="NZ_CAKXKJ010000002.1"/>
</dbReference>
<protein>
    <submittedName>
        <fullName evidence="2">Spore cortex-lytic protein</fullName>
    </submittedName>
</protein>
<dbReference type="Gene3D" id="1.10.101.10">
    <property type="entry name" value="PGBD-like superfamily/PGBD"/>
    <property type="match status" value="2"/>
</dbReference>
<dbReference type="Proteomes" id="UP000260649">
    <property type="component" value="Unassembled WGS sequence"/>
</dbReference>
<name>A0A3E2B435_9FIRM</name>
<dbReference type="SUPFAM" id="SSF47090">
    <property type="entry name" value="PGBD-like"/>
    <property type="match status" value="2"/>
</dbReference>
<proteinExistence type="predicted"/>
<dbReference type="OrthoDB" id="2933491at2"/>
<comment type="caution">
    <text evidence="2">The sequence shown here is derived from an EMBL/GenBank/DDBJ whole genome shotgun (WGS) entry which is preliminary data.</text>
</comment>
<feature type="domain" description="Peptidoglycan binding-like" evidence="1">
    <location>
        <begin position="287"/>
        <end position="347"/>
    </location>
</feature>
<evidence type="ECO:0000259" key="1">
    <source>
        <dbReference type="Pfam" id="PF01471"/>
    </source>
</evidence>
<dbReference type="EMBL" id="QQRQ01000007">
    <property type="protein sequence ID" value="RFT06755.1"/>
    <property type="molecule type" value="Genomic_DNA"/>
</dbReference>
<feature type="domain" description="Peptidoglycan binding-like" evidence="1">
    <location>
        <begin position="191"/>
        <end position="251"/>
    </location>
</feature>
<dbReference type="InterPro" id="IPR036366">
    <property type="entry name" value="PGBDSf"/>
</dbReference>
<evidence type="ECO:0000313" key="2">
    <source>
        <dbReference type="EMBL" id="RFT06755.1"/>
    </source>
</evidence>
<keyword evidence="3" id="KW-1185">Reference proteome</keyword>
<accession>A0A3E2B435</accession>
<gene>
    <name evidence="2" type="ORF">DV520_06020</name>
</gene>
<organism evidence="2 3">
    <name type="scientific">Evtepia gabavorous</name>
    <dbReference type="NCBI Taxonomy" id="2211183"/>
    <lineage>
        <taxon>Bacteria</taxon>
        <taxon>Bacillati</taxon>
        <taxon>Bacillota</taxon>
        <taxon>Clostridia</taxon>
        <taxon>Eubacteriales</taxon>
        <taxon>Evtepia</taxon>
    </lineage>
</organism>